<dbReference type="Pfam" id="PF00581">
    <property type="entry name" value="Rhodanese"/>
    <property type="match status" value="2"/>
</dbReference>
<dbReference type="OrthoDB" id="9770030at2"/>
<dbReference type="PROSITE" id="PS50206">
    <property type="entry name" value="RHODANESE_3"/>
    <property type="match status" value="2"/>
</dbReference>
<dbReference type="InterPro" id="IPR036873">
    <property type="entry name" value="Rhodanese-like_dom_sf"/>
</dbReference>
<feature type="domain" description="Rhodanese" evidence="3">
    <location>
        <begin position="22"/>
        <end position="136"/>
    </location>
</feature>
<dbReference type="PANTHER" id="PTHR11364">
    <property type="entry name" value="THIOSULFATE SULFERTANSFERASE"/>
    <property type="match status" value="1"/>
</dbReference>
<dbReference type="InterPro" id="IPR001763">
    <property type="entry name" value="Rhodanese-like_dom"/>
</dbReference>
<keyword evidence="1 4" id="KW-0808">Transferase</keyword>
<dbReference type="InterPro" id="IPR045078">
    <property type="entry name" value="TST/MPST-like"/>
</dbReference>
<evidence type="ECO:0000313" key="5">
    <source>
        <dbReference type="Proteomes" id="UP000295281"/>
    </source>
</evidence>
<evidence type="ECO:0000259" key="3">
    <source>
        <dbReference type="PROSITE" id="PS50206"/>
    </source>
</evidence>
<protein>
    <submittedName>
        <fullName evidence="4">Thiosulfate/3-mercaptopyruvate sulfurtransferase</fullName>
    </submittedName>
</protein>
<accession>A0A4R6UVV6</accession>
<feature type="domain" description="Rhodanese" evidence="3">
    <location>
        <begin position="167"/>
        <end position="280"/>
    </location>
</feature>
<dbReference type="Gene3D" id="3.40.250.10">
    <property type="entry name" value="Rhodanese-like domain"/>
    <property type="match status" value="2"/>
</dbReference>
<evidence type="ECO:0000313" key="4">
    <source>
        <dbReference type="EMBL" id="TDQ49983.1"/>
    </source>
</evidence>
<keyword evidence="2" id="KW-0677">Repeat</keyword>
<dbReference type="AlphaFoldDB" id="A0A4R6UVV6"/>
<dbReference type="Proteomes" id="UP000295281">
    <property type="component" value="Unassembled WGS sequence"/>
</dbReference>
<gene>
    <name evidence="4" type="ORF">EV190_11427</name>
</gene>
<comment type="caution">
    <text evidence="4">The sequence shown here is derived from an EMBL/GenBank/DDBJ whole genome shotgun (WGS) entry which is preliminary data.</text>
</comment>
<dbReference type="PANTHER" id="PTHR11364:SF27">
    <property type="entry name" value="SULFURTRANSFERASE"/>
    <property type="match status" value="1"/>
</dbReference>
<dbReference type="InterPro" id="IPR001307">
    <property type="entry name" value="Thiosulphate_STrfase_CS"/>
</dbReference>
<sequence length="283" mass="29546">MDRSEDSSAFPVVVGPDWLGGRIGEVVVADVRWYLDGRSGRAAYLDGHLPGAVFLDVDTDLAAPATPEGGRHPLPRPDDFAAALSRSGIGDDTTVVAYDDTGGSTAARLVWLLRVLGSRAAVLDGGIQAWPGPLERGAVIPGPRPRTPRPWPADRIADRDSVAARTGDGSRLLLDARTRGRFTGEAPAPVDPRPGHIPGARSAAWQDNLDSEGRFAAPEVLRARFAALGAEAAESITAYCGSGVTACHDLLALEHAGFGGALLYPGSWSAWGADESLPAETGD</sequence>
<evidence type="ECO:0000256" key="1">
    <source>
        <dbReference type="ARBA" id="ARBA00022679"/>
    </source>
</evidence>
<keyword evidence="4" id="KW-0670">Pyruvate</keyword>
<dbReference type="SMART" id="SM00450">
    <property type="entry name" value="RHOD"/>
    <property type="match status" value="2"/>
</dbReference>
<organism evidence="4 5">
    <name type="scientific">Actinorugispora endophytica</name>
    <dbReference type="NCBI Taxonomy" id="1605990"/>
    <lineage>
        <taxon>Bacteria</taxon>
        <taxon>Bacillati</taxon>
        <taxon>Actinomycetota</taxon>
        <taxon>Actinomycetes</taxon>
        <taxon>Streptosporangiales</taxon>
        <taxon>Nocardiopsidaceae</taxon>
        <taxon>Actinorugispora</taxon>
    </lineage>
</organism>
<evidence type="ECO:0000256" key="2">
    <source>
        <dbReference type="ARBA" id="ARBA00022737"/>
    </source>
</evidence>
<proteinExistence type="predicted"/>
<dbReference type="EMBL" id="SNYN01000014">
    <property type="protein sequence ID" value="TDQ49983.1"/>
    <property type="molecule type" value="Genomic_DNA"/>
</dbReference>
<dbReference type="PROSITE" id="PS00380">
    <property type="entry name" value="RHODANESE_1"/>
    <property type="match status" value="1"/>
</dbReference>
<dbReference type="CDD" id="cd01449">
    <property type="entry name" value="TST_Repeat_2"/>
    <property type="match status" value="1"/>
</dbReference>
<dbReference type="SUPFAM" id="SSF52821">
    <property type="entry name" value="Rhodanese/Cell cycle control phosphatase"/>
    <property type="match status" value="2"/>
</dbReference>
<dbReference type="RefSeq" id="WP_133742379.1">
    <property type="nucleotide sequence ID" value="NZ_SNYN01000014.1"/>
</dbReference>
<dbReference type="CDD" id="cd01448">
    <property type="entry name" value="TST_Repeat_1"/>
    <property type="match status" value="1"/>
</dbReference>
<name>A0A4R6UVV6_9ACTN</name>
<dbReference type="GO" id="GO:0004792">
    <property type="term" value="F:thiosulfate-cyanide sulfurtransferase activity"/>
    <property type="evidence" value="ECO:0007669"/>
    <property type="project" value="InterPro"/>
</dbReference>
<keyword evidence="5" id="KW-1185">Reference proteome</keyword>
<reference evidence="4 5" key="1">
    <citation type="submission" date="2019-03" db="EMBL/GenBank/DDBJ databases">
        <title>Genomic Encyclopedia of Type Strains, Phase IV (KMG-IV): sequencing the most valuable type-strain genomes for metagenomic binning, comparative biology and taxonomic classification.</title>
        <authorList>
            <person name="Goeker M."/>
        </authorList>
    </citation>
    <scope>NUCLEOTIDE SEQUENCE [LARGE SCALE GENOMIC DNA]</scope>
    <source>
        <strain evidence="4 5">DSM 46770</strain>
    </source>
</reference>